<feature type="repeat" description="WD" evidence="5">
    <location>
        <begin position="146"/>
        <end position="187"/>
    </location>
</feature>
<evidence type="ECO:0000256" key="2">
    <source>
        <dbReference type="ARBA" id="ARBA00022574"/>
    </source>
</evidence>
<sequence>MATLLPPPKRQKVYHGIEPPEPEPVSSVPNVVVQFVSEDSGQPLAPAVTFPADFGRDGLESLVNKLTPENEDPVPFSLYVSLPEKDTNSPTRIVIKNSIQEDVLKHSSKLFTPEDVITIYCSPQAVFKVRPATRCSSTLTEPNILSPGHSSPILCAAFSPTGAMLATGSGDNNARLWDINTETPSHVLVGHKGWVLCVEWEARERKLATGGHDGHVRLWDPKTGKPMGDALKGHSKWVTSLSWEPIHLNPKTPRLASSSKDGTVRVWSPGIRQCEYTLGGHTASVNVVRWGGGGLTGKGVLYTASSDRSVRVWDANGGKPLYTLKDHAHWVTTLALNTDFVLRTGSFDHTSKRPASDEEAQSMARARYDAIVSSVGELAISGSDDHTLFLWTLFSNNQADNKAKPTARLTGHQRQVSHVAFSPDGKWAASAGWDSAVRIWDGKTAKFVATLRGHVAPVYRLTWSADSRQLVSASKDSTLKLWNLKTYKIHTDLPGHTDEVYCVDFVADKIVSGGKDRTIKILTQLTSNPLPGSVHYRSRIIPLLPSKLQSILPTLPSRNDRALYTRLPTSFSAQASSGLSSSTFDLEQNILGGDSREGLDEVGTQEVLEIMRNEGVNFDEARLRRHHRILARHGIDPSGMPLDSKAVTRL</sequence>
<keyword evidence="3" id="KW-0677">Repeat</keyword>
<dbReference type="InterPro" id="IPR020472">
    <property type="entry name" value="WD40_PAC1"/>
</dbReference>
<comment type="subcellular location">
    <subcellularLocation>
        <location evidence="1">Nucleus</location>
        <location evidence="1">Nucleolus</location>
    </subcellularLocation>
</comment>
<dbReference type="Pfam" id="PF09435">
    <property type="entry name" value="DUF2015"/>
    <property type="match status" value="1"/>
</dbReference>
<dbReference type="Pfam" id="PF08154">
    <property type="entry name" value="NLE"/>
    <property type="match status" value="1"/>
</dbReference>
<keyword evidence="2 5" id="KW-0853">WD repeat</keyword>
<feature type="repeat" description="WD" evidence="5">
    <location>
        <begin position="493"/>
        <end position="521"/>
    </location>
</feature>
<evidence type="ECO:0000256" key="3">
    <source>
        <dbReference type="ARBA" id="ARBA00022737"/>
    </source>
</evidence>
<protein>
    <recommendedName>
        <fullName evidence="7">NLE domain-containing protein</fullName>
    </recommendedName>
</protein>
<dbReference type="PROSITE" id="PS00678">
    <property type="entry name" value="WD_REPEATS_1"/>
    <property type="match status" value="2"/>
</dbReference>
<feature type="repeat" description="WD" evidence="5">
    <location>
        <begin position="451"/>
        <end position="486"/>
    </location>
</feature>
<dbReference type="InterPro" id="IPR015943">
    <property type="entry name" value="WD40/YVTN_repeat-like_dom_sf"/>
</dbReference>
<dbReference type="SUPFAM" id="SSF50998">
    <property type="entry name" value="Quinoprotein alcohol dehydrogenase-like"/>
    <property type="match status" value="1"/>
</dbReference>
<feature type="repeat" description="WD" evidence="5">
    <location>
        <begin position="409"/>
        <end position="450"/>
    </location>
</feature>
<evidence type="ECO:0000256" key="1">
    <source>
        <dbReference type="ARBA" id="ARBA00004604"/>
    </source>
</evidence>
<dbReference type="EMBL" id="BPWL01000006">
    <property type="protein sequence ID" value="GJJ11383.1"/>
    <property type="molecule type" value="Genomic_DNA"/>
</dbReference>
<dbReference type="Proteomes" id="UP001050691">
    <property type="component" value="Unassembled WGS sequence"/>
</dbReference>
<dbReference type="PRINTS" id="PR00320">
    <property type="entry name" value="GPROTEINBRPT"/>
</dbReference>
<dbReference type="Pfam" id="PF00400">
    <property type="entry name" value="WD40"/>
    <property type="match status" value="7"/>
</dbReference>
<dbReference type="PANTHER" id="PTHR19848:SF0">
    <property type="entry name" value="NOTCHLESS PROTEIN HOMOLOG 1"/>
    <property type="match status" value="1"/>
</dbReference>
<evidence type="ECO:0000259" key="7">
    <source>
        <dbReference type="Pfam" id="PF08154"/>
    </source>
</evidence>
<organism evidence="8 9">
    <name type="scientific">Clathrus columnatus</name>
    <dbReference type="NCBI Taxonomy" id="1419009"/>
    <lineage>
        <taxon>Eukaryota</taxon>
        <taxon>Fungi</taxon>
        <taxon>Dikarya</taxon>
        <taxon>Basidiomycota</taxon>
        <taxon>Agaricomycotina</taxon>
        <taxon>Agaricomycetes</taxon>
        <taxon>Phallomycetidae</taxon>
        <taxon>Phallales</taxon>
        <taxon>Clathraceae</taxon>
        <taxon>Clathrus</taxon>
    </lineage>
</organism>
<feature type="region of interest" description="Disordered" evidence="6">
    <location>
        <begin position="1"/>
        <end position="25"/>
    </location>
</feature>
<feature type="repeat" description="WD" evidence="5">
    <location>
        <begin position="278"/>
        <end position="323"/>
    </location>
</feature>
<evidence type="ECO:0000256" key="5">
    <source>
        <dbReference type="PROSITE-ProRule" id="PRU00221"/>
    </source>
</evidence>
<dbReference type="GO" id="GO:0000027">
    <property type="term" value="P:ribosomal large subunit assembly"/>
    <property type="evidence" value="ECO:0007669"/>
    <property type="project" value="TreeGrafter"/>
</dbReference>
<accession>A0AAV5AFF6</accession>
<dbReference type="PROSITE" id="PS50082">
    <property type="entry name" value="WD_REPEATS_2"/>
    <property type="match status" value="7"/>
</dbReference>
<dbReference type="InterPro" id="IPR001680">
    <property type="entry name" value="WD40_rpt"/>
</dbReference>
<dbReference type="PROSITE" id="PS50294">
    <property type="entry name" value="WD_REPEATS_REGION"/>
    <property type="match status" value="6"/>
</dbReference>
<proteinExistence type="predicted"/>
<feature type="domain" description="NLE" evidence="7">
    <location>
        <begin position="31"/>
        <end position="81"/>
    </location>
</feature>
<evidence type="ECO:0000313" key="9">
    <source>
        <dbReference type="Proteomes" id="UP001050691"/>
    </source>
</evidence>
<evidence type="ECO:0000313" key="8">
    <source>
        <dbReference type="EMBL" id="GJJ11383.1"/>
    </source>
</evidence>
<keyword evidence="4" id="KW-0539">Nucleus</keyword>
<dbReference type="InterPro" id="IPR011047">
    <property type="entry name" value="Quinoprotein_ADH-like_sf"/>
</dbReference>
<dbReference type="Gene3D" id="2.130.10.10">
    <property type="entry name" value="YVTN repeat-like/Quinoprotein amine dehydrogenase"/>
    <property type="match status" value="1"/>
</dbReference>
<dbReference type="InterPro" id="IPR018559">
    <property type="entry name" value="DUF2015"/>
</dbReference>
<reference evidence="8" key="1">
    <citation type="submission" date="2021-10" db="EMBL/GenBank/DDBJ databases">
        <title>De novo Genome Assembly of Clathrus columnatus (Basidiomycota, Fungi) Using Illumina and Nanopore Sequence Data.</title>
        <authorList>
            <person name="Ogiso-Tanaka E."/>
            <person name="Itagaki H."/>
            <person name="Hosoya T."/>
            <person name="Hosaka K."/>
        </authorList>
    </citation>
    <scope>NUCLEOTIDE SEQUENCE</scope>
    <source>
        <strain evidence="8">MO-923</strain>
    </source>
</reference>
<keyword evidence="9" id="KW-1185">Reference proteome</keyword>
<name>A0AAV5AFF6_9AGAM</name>
<comment type="caution">
    <text evidence="8">The sequence shown here is derived from an EMBL/GenBank/DDBJ whole genome shotgun (WGS) entry which is preliminary data.</text>
</comment>
<dbReference type="InterPro" id="IPR019775">
    <property type="entry name" value="WD40_repeat_CS"/>
</dbReference>
<dbReference type="InterPro" id="IPR012972">
    <property type="entry name" value="NLE"/>
</dbReference>
<dbReference type="PANTHER" id="PTHR19848">
    <property type="entry name" value="WD40 REPEAT PROTEIN"/>
    <property type="match status" value="1"/>
</dbReference>
<gene>
    <name evidence="8" type="ORF">Clacol_005615</name>
</gene>
<feature type="repeat" description="WD" evidence="5">
    <location>
        <begin position="231"/>
        <end position="268"/>
    </location>
</feature>
<feature type="repeat" description="WD" evidence="5">
    <location>
        <begin position="188"/>
        <end position="229"/>
    </location>
</feature>
<dbReference type="SMART" id="SM00320">
    <property type="entry name" value="WD40"/>
    <property type="match status" value="8"/>
</dbReference>
<evidence type="ECO:0000256" key="4">
    <source>
        <dbReference type="ARBA" id="ARBA00023242"/>
    </source>
</evidence>
<dbReference type="AlphaFoldDB" id="A0AAV5AFF6"/>
<dbReference type="GO" id="GO:0005730">
    <property type="term" value="C:nucleolus"/>
    <property type="evidence" value="ECO:0007669"/>
    <property type="project" value="UniProtKB-SubCell"/>
</dbReference>
<dbReference type="CDD" id="cd00200">
    <property type="entry name" value="WD40"/>
    <property type="match status" value="1"/>
</dbReference>
<evidence type="ECO:0000256" key="6">
    <source>
        <dbReference type="SAM" id="MobiDB-lite"/>
    </source>
</evidence>